<gene>
    <name evidence="3" type="ORF">SARC_07891</name>
</gene>
<dbReference type="GeneID" id="25908395"/>
<evidence type="ECO:0000256" key="1">
    <source>
        <dbReference type="SAM" id="Phobius"/>
    </source>
</evidence>
<evidence type="ECO:0000313" key="3">
    <source>
        <dbReference type="EMBL" id="KNC79716.1"/>
    </source>
</evidence>
<dbReference type="InterPro" id="IPR036249">
    <property type="entry name" value="Thioredoxin-like_sf"/>
</dbReference>
<protein>
    <recommendedName>
        <fullName evidence="5">Thioredoxin domain-containing protein</fullName>
    </recommendedName>
</protein>
<dbReference type="SUPFAM" id="SSF52833">
    <property type="entry name" value="Thioredoxin-like"/>
    <property type="match status" value="1"/>
</dbReference>
<keyword evidence="1" id="KW-1133">Transmembrane helix</keyword>
<sequence length="466" mass="53053">MADISLKTFMALVCLCLAISGTMALELSHLAETLDQERMVVANFYDELAVCINARYTHSPYYCRLTNYPEEAKIPLQAKWKHEDVEFVNVNCHYEPSLCRSANVRQYPTVVGYLDGNMIAVTEGNIQFKDVDDVVGVLVSWAKASASTPNFEEGAELMKLTIENFGERMDRLMEQREFNAEYNEELQQLIKDVLMTQQVNLEVKLKSMVEGVQEYAQRQQQALQKSQSSSVQEKPSQEQTKQVVETTLSQEQEVVAKRAQAKDERLEMYKLMRASEKKQYAEWKKVQAMRSDQQRKAQEKFEAQEDRMRQQQEATRALKAGQENGKAYQRYLQDKEDLMRLHGMQKARDMSTDMHTGSPKDMHLGTVKNIAMGGVEQHMVDNSEPQIHAHAFMGKYIPAQSISNALHSSLVMGPDMIMDVVRKYSVTCFLLAGFIAVSSLLLLVNLNRMATEDASPSTKKNEAGWV</sequence>
<dbReference type="AlphaFoldDB" id="A0A0L0FT11"/>
<keyword evidence="1" id="KW-0472">Membrane</keyword>
<feature type="signal peptide" evidence="2">
    <location>
        <begin position="1"/>
        <end position="24"/>
    </location>
</feature>
<proteinExistence type="predicted"/>
<keyword evidence="1" id="KW-0812">Transmembrane</keyword>
<name>A0A0L0FT11_9EUKA</name>
<evidence type="ECO:0008006" key="5">
    <source>
        <dbReference type="Google" id="ProtNLM"/>
    </source>
</evidence>
<keyword evidence="4" id="KW-1185">Reference proteome</keyword>
<feature type="chain" id="PRO_5005538368" description="Thioredoxin domain-containing protein" evidence="2">
    <location>
        <begin position="25"/>
        <end position="466"/>
    </location>
</feature>
<reference evidence="3 4" key="1">
    <citation type="submission" date="2011-02" db="EMBL/GenBank/DDBJ databases">
        <title>The Genome Sequence of Sphaeroforma arctica JP610.</title>
        <authorList>
            <consortium name="The Broad Institute Genome Sequencing Platform"/>
            <person name="Russ C."/>
            <person name="Cuomo C."/>
            <person name="Young S.K."/>
            <person name="Zeng Q."/>
            <person name="Gargeya S."/>
            <person name="Alvarado L."/>
            <person name="Berlin A."/>
            <person name="Chapman S.B."/>
            <person name="Chen Z."/>
            <person name="Freedman E."/>
            <person name="Gellesch M."/>
            <person name="Goldberg J."/>
            <person name="Griggs A."/>
            <person name="Gujja S."/>
            <person name="Heilman E."/>
            <person name="Heiman D."/>
            <person name="Howarth C."/>
            <person name="Mehta T."/>
            <person name="Neiman D."/>
            <person name="Pearson M."/>
            <person name="Roberts A."/>
            <person name="Saif S."/>
            <person name="Shea T."/>
            <person name="Shenoy N."/>
            <person name="Sisk P."/>
            <person name="Stolte C."/>
            <person name="Sykes S."/>
            <person name="White J."/>
            <person name="Yandava C."/>
            <person name="Burger G."/>
            <person name="Gray M.W."/>
            <person name="Holland P.W.H."/>
            <person name="King N."/>
            <person name="Lang F.B.F."/>
            <person name="Roger A.J."/>
            <person name="Ruiz-Trillo I."/>
            <person name="Haas B."/>
            <person name="Nusbaum C."/>
            <person name="Birren B."/>
        </authorList>
    </citation>
    <scope>NUCLEOTIDE SEQUENCE [LARGE SCALE GENOMIC DNA]</scope>
    <source>
        <strain evidence="3 4">JP610</strain>
    </source>
</reference>
<dbReference type="EMBL" id="KQ242257">
    <property type="protein sequence ID" value="KNC79716.1"/>
    <property type="molecule type" value="Genomic_DNA"/>
</dbReference>
<evidence type="ECO:0000313" key="4">
    <source>
        <dbReference type="Proteomes" id="UP000054560"/>
    </source>
</evidence>
<evidence type="ECO:0000256" key="2">
    <source>
        <dbReference type="SAM" id="SignalP"/>
    </source>
</evidence>
<dbReference type="Proteomes" id="UP000054560">
    <property type="component" value="Unassembled WGS sequence"/>
</dbReference>
<feature type="transmembrane region" description="Helical" evidence="1">
    <location>
        <begin position="424"/>
        <end position="444"/>
    </location>
</feature>
<keyword evidence="2" id="KW-0732">Signal</keyword>
<dbReference type="Gene3D" id="3.40.30.10">
    <property type="entry name" value="Glutaredoxin"/>
    <property type="match status" value="1"/>
</dbReference>
<dbReference type="RefSeq" id="XP_014153618.1">
    <property type="nucleotide sequence ID" value="XM_014298143.1"/>
</dbReference>
<accession>A0A0L0FT11</accession>
<organism evidence="3 4">
    <name type="scientific">Sphaeroforma arctica JP610</name>
    <dbReference type="NCBI Taxonomy" id="667725"/>
    <lineage>
        <taxon>Eukaryota</taxon>
        <taxon>Ichthyosporea</taxon>
        <taxon>Ichthyophonida</taxon>
        <taxon>Sphaeroforma</taxon>
    </lineage>
</organism>